<dbReference type="GO" id="GO:0016787">
    <property type="term" value="F:hydrolase activity"/>
    <property type="evidence" value="ECO:0007669"/>
    <property type="project" value="UniProtKB-KW"/>
</dbReference>
<proteinExistence type="predicted"/>
<dbReference type="AlphaFoldDB" id="A0AAW8M073"/>
<dbReference type="SUPFAM" id="SSF53474">
    <property type="entry name" value="alpha/beta-Hydrolases"/>
    <property type="match status" value="1"/>
</dbReference>
<dbReference type="Gene3D" id="3.40.50.1820">
    <property type="entry name" value="alpha/beta hydrolase"/>
    <property type="match status" value="1"/>
</dbReference>
<reference evidence="3" key="1">
    <citation type="submission" date="2023-07" db="EMBL/GenBank/DDBJ databases">
        <title>Sorghum-associated microbial communities from plants grown in Nebraska, USA.</title>
        <authorList>
            <person name="Schachtman D."/>
        </authorList>
    </citation>
    <scope>NUCLEOTIDE SEQUENCE</scope>
    <source>
        <strain evidence="3">1457</strain>
    </source>
</reference>
<evidence type="ECO:0000313" key="3">
    <source>
        <dbReference type="EMBL" id="MDR6704803.1"/>
    </source>
</evidence>
<protein>
    <submittedName>
        <fullName evidence="3">Dienelactone hydrolase</fullName>
    </submittedName>
</protein>
<organism evidence="3 4">
    <name type="scientific">Agrobacterium tumefaciens</name>
    <dbReference type="NCBI Taxonomy" id="358"/>
    <lineage>
        <taxon>Bacteria</taxon>
        <taxon>Pseudomonadati</taxon>
        <taxon>Pseudomonadota</taxon>
        <taxon>Alphaproteobacteria</taxon>
        <taxon>Hyphomicrobiales</taxon>
        <taxon>Rhizobiaceae</taxon>
        <taxon>Rhizobium/Agrobacterium group</taxon>
        <taxon>Agrobacterium</taxon>
        <taxon>Agrobacterium tumefaciens complex</taxon>
    </lineage>
</organism>
<dbReference type="EMBL" id="JAVDSW010000006">
    <property type="protein sequence ID" value="MDR6704803.1"/>
    <property type="molecule type" value="Genomic_DNA"/>
</dbReference>
<feature type="domain" description="Serine aminopeptidase S33" evidence="2">
    <location>
        <begin position="179"/>
        <end position="245"/>
    </location>
</feature>
<feature type="signal peptide" evidence="1">
    <location>
        <begin position="1"/>
        <end position="31"/>
    </location>
</feature>
<dbReference type="RefSeq" id="WP_112208020.1">
    <property type="nucleotide sequence ID" value="NZ_JAGIPM010000007.1"/>
</dbReference>
<dbReference type="Proteomes" id="UP001265315">
    <property type="component" value="Unassembled WGS sequence"/>
</dbReference>
<comment type="caution">
    <text evidence="3">The sequence shown here is derived from an EMBL/GenBank/DDBJ whole genome shotgun (WGS) entry which is preliminary data.</text>
</comment>
<keyword evidence="1" id="KW-0732">Signal</keyword>
<sequence>MSREEPRFAWWIVRWALLALAIPGASQSALADAPRLGPFELPKPRELTIFRDDQAFNPFEALNGSYATAASCATVPHGLWIDIDGKGDCIRYYPQALAEGENRTVLVYFGGDVMLRNSKGVRFITDSYLRQSPATIAAEMADWARQAGRPAIFMARPGIYGSSGDHNKRRHPREIVLMDRALDQIKQEHKISTFILVGHSAGGQIVAGLLSRRSDVSAAVISSGLVSVKQVSAYWERRRRVSGKLLYNAAEFYDPVDEIDRIPTAHRPDIYVLSNPEDRTVPFFSQLLYVRRLRVAGFEPHHIYVQATDRQRHLLAYHGSTSNVPERETKSWPWCAGGQARLMSHN</sequence>
<name>A0AAW8M073_AGRTU</name>
<accession>A0AAW8M073</accession>
<dbReference type="InterPro" id="IPR022742">
    <property type="entry name" value="Hydrolase_4"/>
</dbReference>
<gene>
    <name evidence="3" type="ORF">J2W61_004678</name>
</gene>
<dbReference type="Pfam" id="PF12146">
    <property type="entry name" value="Hydrolase_4"/>
    <property type="match status" value="1"/>
</dbReference>
<evidence type="ECO:0000259" key="2">
    <source>
        <dbReference type="Pfam" id="PF12146"/>
    </source>
</evidence>
<evidence type="ECO:0000313" key="4">
    <source>
        <dbReference type="Proteomes" id="UP001265315"/>
    </source>
</evidence>
<feature type="chain" id="PRO_5043981580" evidence="1">
    <location>
        <begin position="32"/>
        <end position="346"/>
    </location>
</feature>
<evidence type="ECO:0000256" key="1">
    <source>
        <dbReference type="SAM" id="SignalP"/>
    </source>
</evidence>
<dbReference type="InterPro" id="IPR029058">
    <property type="entry name" value="AB_hydrolase_fold"/>
</dbReference>
<keyword evidence="3" id="KW-0378">Hydrolase</keyword>